<keyword evidence="1" id="KW-0812">Transmembrane</keyword>
<dbReference type="GO" id="GO:0005886">
    <property type="term" value="C:plasma membrane"/>
    <property type="evidence" value="ECO:0007669"/>
    <property type="project" value="TreeGrafter"/>
</dbReference>
<sequence length="332" mass="35704">MGMIFVYWGILIGFYLIASRLRRFSDKMSFMGKAMMAAIYVLVFVMGLNMGINEQVTSSLGIIGLQALVITVLSVFGSMLFIFSARKKMKMDKYGNVLGKGEREGEQDTDIKVQQEQEKSSVDIKSTVTIILLVAAGVVIGKFVVADRMPNILDSFSGFIGTALTVFLCILIAIIGFDMGLSGTVVENIKKAGGRVLVFPVAIIAGTFIFGGAATLIFGFSVKEGMAICAGFGWYSYAPAVISAAGAQYAVASAVSFMHNVIRETMGIIFIPILSKKIGYLESIGIPGIGTMDVCMPIVERSCREDTVVYGFVSGFIICIFTSVFVPLIMGV</sequence>
<accession>A0A9D1HFN5</accession>
<gene>
    <name evidence="2" type="ORF">IAD12_07595</name>
</gene>
<keyword evidence="1" id="KW-1133">Transmembrane helix</keyword>
<organism evidence="2 3">
    <name type="scientific">Candidatus Allocopromorpha excrementavium</name>
    <dbReference type="NCBI Taxonomy" id="2840741"/>
    <lineage>
        <taxon>Bacteria</taxon>
        <taxon>Bacillati</taxon>
        <taxon>Bacillota</taxon>
        <taxon>Clostridia</taxon>
        <taxon>Eubacteriales</taxon>
        <taxon>Eubacteriaceae</taxon>
        <taxon>Eubacteriaceae incertae sedis</taxon>
        <taxon>Candidatus Allocopromorpha</taxon>
    </lineage>
</organism>
<reference evidence="2" key="1">
    <citation type="submission" date="2020-10" db="EMBL/GenBank/DDBJ databases">
        <authorList>
            <person name="Gilroy R."/>
        </authorList>
    </citation>
    <scope>NUCLEOTIDE SEQUENCE</scope>
    <source>
        <strain evidence="2">CHK176-22527</strain>
    </source>
</reference>
<dbReference type="PANTHER" id="PTHR35804">
    <property type="entry name" value="LYSINE EXPORTER LYSO"/>
    <property type="match status" value="1"/>
</dbReference>
<evidence type="ECO:0000256" key="1">
    <source>
        <dbReference type="SAM" id="Phobius"/>
    </source>
</evidence>
<feature type="transmembrane region" description="Helical" evidence="1">
    <location>
        <begin position="34"/>
        <end position="52"/>
    </location>
</feature>
<feature type="transmembrane region" description="Helical" evidence="1">
    <location>
        <begin position="234"/>
        <end position="257"/>
    </location>
</feature>
<dbReference type="Pfam" id="PF03956">
    <property type="entry name" value="Lys_export"/>
    <property type="match status" value="1"/>
</dbReference>
<evidence type="ECO:0000313" key="2">
    <source>
        <dbReference type="EMBL" id="HIU00103.1"/>
    </source>
</evidence>
<dbReference type="EMBL" id="DVLX01000091">
    <property type="protein sequence ID" value="HIU00103.1"/>
    <property type="molecule type" value="Genomic_DNA"/>
</dbReference>
<protein>
    <submittedName>
        <fullName evidence="2">Lysine exporter LysO family protein</fullName>
    </submittedName>
</protein>
<name>A0A9D1HFN5_9FIRM</name>
<dbReference type="AlphaFoldDB" id="A0A9D1HFN5"/>
<feature type="transmembrane region" description="Helical" evidence="1">
    <location>
        <begin position="127"/>
        <end position="146"/>
    </location>
</feature>
<reference evidence="2" key="2">
    <citation type="journal article" date="2021" name="PeerJ">
        <title>Extensive microbial diversity within the chicken gut microbiome revealed by metagenomics and culture.</title>
        <authorList>
            <person name="Gilroy R."/>
            <person name="Ravi A."/>
            <person name="Getino M."/>
            <person name="Pursley I."/>
            <person name="Horton D.L."/>
            <person name="Alikhan N.F."/>
            <person name="Baker D."/>
            <person name="Gharbi K."/>
            <person name="Hall N."/>
            <person name="Watson M."/>
            <person name="Adriaenssens E.M."/>
            <person name="Foster-Nyarko E."/>
            <person name="Jarju S."/>
            <person name="Secka A."/>
            <person name="Antonio M."/>
            <person name="Oren A."/>
            <person name="Chaudhuri R.R."/>
            <person name="La Ragione R."/>
            <person name="Hildebrand F."/>
            <person name="Pallen M.J."/>
        </authorList>
    </citation>
    <scope>NUCLEOTIDE SEQUENCE</scope>
    <source>
        <strain evidence="2">CHK176-22527</strain>
    </source>
</reference>
<feature type="transmembrane region" description="Helical" evidence="1">
    <location>
        <begin position="158"/>
        <end position="177"/>
    </location>
</feature>
<keyword evidence="1" id="KW-0472">Membrane</keyword>
<feature type="transmembrane region" description="Helical" evidence="1">
    <location>
        <begin position="6"/>
        <end position="22"/>
    </location>
</feature>
<evidence type="ECO:0000313" key="3">
    <source>
        <dbReference type="Proteomes" id="UP000824159"/>
    </source>
</evidence>
<comment type="caution">
    <text evidence="2">The sequence shown here is derived from an EMBL/GenBank/DDBJ whole genome shotgun (WGS) entry which is preliminary data.</text>
</comment>
<feature type="transmembrane region" description="Helical" evidence="1">
    <location>
        <begin position="197"/>
        <end position="222"/>
    </location>
</feature>
<dbReference type="PANTHER" id="PTHR35804:SF1">
    <property type="entry name" value="LYSINE EXPORTER LYSO"/>
    <property type="match status" value="1"/>
</dbReference>
<dbReference type="InterPro" id="IPR005642">
    <property type="entry name" value="LysO"/>
</dbReference>
<dbReference type="Proteomes" id="UP000824159">
    <property type="component" value="Unassembled WGS sequence"/>
</dbReference>
<proteinExistence type="predicted"/>
<feature type="transmembrane region" description="Helical" evidence="1">
    <location>
        <begin position="58"/>
        <end position="83"/>
    </location>
</feature>
<feature type="transmembrane region" description="Helical" evidence="1">
    <location>
        <begin position="308"/>
        <end position="330"/>
    </location>
</feature>
<dbReference type="GO" id="GO:0015661">
    <property type="term" value="F:L-lysine efflux transmembrane transporter activity"/>
    <property type="evidence" value="ECO:0007669"/>
    <property type="project" value="InterPro"/>
</dbReference>